<feature type="domain" description="HTH luxR-type" evidence="5">
    <location>
        <begin position="353"/>
        <end position="423"/>
    </location>
</feature>
<dbReference type="SMART" id="SM00421">
    <property type="entry name" value="HTH_LUXR"/>
    <property type="match status" value="1"/>
</dbReference>
<dbReference type="PROSITE" id="PS50043">
    <property type="entry name" value="HTH_LUXR_2"/>
    <property type="match status" value="1"/>
</dbReference>
<keyword evidence="2" id="KW-0238">DNA-binding</keyword>
<dbReference type="Gene3D" id="1.10.10.10">
    <property type="entry name" value="Winged helix-like DNA-binding domain superfamily/Winged helix DNA-binding domain"/>
    <property type="match status" value="1"/>
</dbReference>
<comment type="caution">
    <text evidence="6">The sequence shown here is derived from an EMBL/GenBank/DDBJ whole genome shotgun (WGS) entry which is preliminary data.</text>
</comment>
<dbReference type="PANTHER" id="PTHR44688:SF16">
    <property type="entry name" value="DNA-BINDING TRANSCRIPTIONAL ACTIVATOR DEVR_DOSR"/>
    <property type="match status" value="1"/>
</dbReference>
<keyword evidence="7" id="KW-1185">Reference proteome</keyword>
<feature type="transmembrane region" description="Helical" evidence="4">
    <location>
        <begin position="92"/>
        <end position="109"/>
    </location>
</feature>
<feature type="transmembrane region" description="Helical" evidence="4">
    <location>
        <begin position="121"/>
        <end position="141"/>
    </location>
</feature>
<protein>
    <submittedName>
        <fullName evidence="6">LuxR C-terminal-related transcriptional regulator</fullName>
    </submittedName>
</protein>
<proteinExistence type="predicted"/>
<keyword evidence="4" id="KW-1133">Transmembrane helix</keyword>
<evidence type="ECO:0000256" key="4">
    <source>
        <dbReference type="SAM" id="Phobius"/>
    </source>
</evidence>
<feature type="transmembrane region" description="Helical" evidence="4">
    <location>
        <begin position="220"/>
        <end position="245"/>
    </location>
</feature>
<name>A0ABV6U484_9ACTN</name>
<feature type="transmembrane region" description="Helical" evidence="4">
    <location>
        <begin position="53"/>
        <end position="71"/>
    </location>
</feature>
<evidence type="ECO:0000256" key="3">
    <source>
        <dbReference type="ARBA" id="ARBA00023163"/>
    </source>
</evidence>
<keyword evidence="4" id="KW-0472">Membrane</keyword>
<sequence length="436" mass="45446">MKRAFRWGPVTGPARARTAAAAFVALIMFLGLGAALALEWARESGVVSYLTNPVGMIAVAGSATVIAVLAMRRPGGEDGRRPSPALLRAESAVLLAYLVLAAVAVTAHRRGWSVTPLSVSLWGAWWIAPPAGLQVIALRMLPLRRSIISVYVAVIAVAMVLQALLSEPQDPFVGVPPAAPQAWVRALPVDIGAALVLLASIAACVVCVRDAVRSSGEDRVRAVCATVCASIAPLVFIVCVGLAVAREPGQVSPTAGSIAYLVMLGFGCVAGVAVTIRNLTLNSAGRILAAAVSAYAVVAVVIGATLVAGLLAPAGSFMSAVTVVALTVGVVLLTWRVAWALTARLEERDSPDPARRLPDLSAREREVLALVADGARDAEIARVLFLSERTVEAHLRRIYQKLGLEPEPGRNRRWLAARAWIAAGGGSEAEIKGNSG</sequence>
<organism evidence="6 7">
    <name type="scientific">Sphaerimonospora cavernae</name>
    <dbReference type="NCBI Taxonomy" id="1740611"/>
    <lineage>
        <taxon>Bacteria</taxon>
        <taxon>Bacillati</taxon>
        <taxon>Actinomycetota</taxon>
        <taxon>Actinomycetes</taxon>
        <taxon>Streptosporangiales</taxon>
        <taxon>Streptosporangiaceae</taxon>
        <taxon>Sphaerimonospora</taxon>
    </lineage>
</organism>
<dbReference type="SUPFAM" id="SSF46894">
    <property type="entry name" value="C-terminal effector domain of the bipartite response regulators"/>
    <property type="match status" value="1"/>
</dbReference>
<evidence type="ECO:0000256" key="1">
    <source>
        <dbReference type="ARBA" id="ARBA00023015"/>
    </source>
</evidence>
<keyword evidence="3" id="KW-0804">Transcription</keyword>
<evidence type="ECO:0000259" key="5">
    <source>
        <dbReference type="PROSITE" id="PS50043"/>
    </source>
</evidence>
<evidence type="ECO:0000313" key="7">
    <source>
        <dbReference type="Proteomes" id="UP001589870"/>
    </source>
</evidence>
<dbReference type="EMBL" id="JBHMQT010000015">
    <property type="protein sequence ID" value="MFC0862675.1"/>
    <property type="molecule type" value="Genomic_DNA"/>
</dbReference>
<feature type="transmembrane region" description="Helical" evidence="4">
    <location>
        <begin position="257"/>
        <end position="276"/>
    </location>
</feature>
<dbReference type="Proteomes" id="UP001589870">
    <property type="component" value="Unassembled WGS sequence"/>
</dbReference>
<evidence type="ECO:0000313" key="6">
    <source>
        <dbReference type="EMBL" id="MFC0862675.1"/>
    </source>
</evidence>
<keyword evidence="1" id="KW-0805">Transcription regulation</keyword>
<reference evidence="6 7" key="1">
    <citation type="submission" date="2024-09" db="EMBL/GenBank/DDBJ databases">
        <authorList>
            <person name="Sun Q."/>
            <person name="Mori K."/>
        </authorList>
    </citation>
    <scope>NUCLEOTIDE SEQUENCE [LARGE SCALE GENOMIC DNA]</scope>
    <source>
        <strain evidence="6 7">TBRC 1851</strain>
    </source>
</reference>
<gene>
    <name evidence="6" type="ORF">ACFHYQ_10240</name>
</gene>
<feature type="transmembrane region" description="Helical" evidence="4">
    <location>
        <begin position="186"/>
        <end position="208"/>
    </location>
</feature>
<dbReference type="PANTHER" id="PTHR44688">
    <property type="entry name" value="DNA-BINDING TRANSCRIPTIONAL ACTIVATOR DEVR_DOSR"/>
    <property type="match status" value="1"/>
</dbReference>
<dbReference type="InterPro" id="IPR000792">
    <property type="entry name" value="Tscrpt_reg_LuxR_C"/>
</dbReference>
<dbReference type="RefSeq" id="WP_394300875.1">
    <property type="nucleotide sequence ID" value="NZ_JBHMQT010000015.1"/>
</dbReference>
<feature type="transmembrane region" description="Helical" evidence="4">
    <location>
        <begin position="288"/>
        <end position="311"/>
    </location>
</feature>
<dbReference type="InterPro" id="IPR036388">
    <property type="entry name" value="WH-like_DNA-bd_sf"/>
</dbReference>
<dbReference type="InterPro" id="IPR016032">
    <property type="entry name" value="Sig_transdc_resp-reg_C-effctor"/>
</dbReference>
<keyword evidence="4" id="KW-0812">Transmembrane</keyword>
<dbReference type="PRINTS" id="PR00038">
    <property type="entry name" value="HTHLUXR"/>
</dbReference>
<feature type="transmembrane region" description="Helical" evidence="4">
    <location>
        <begin position="317"/>
        <end position="338"/>
    </location>
</feature>
<dbReference type="Pfam" id="PF00196">
    <property type="entry name" value="GerE"/>
    <property type="match status" value="1"/>
</dbReference>
<dbReference type="CDD" id="cd06170">
    <property type="entry name" value="LuxR_C_like"/>
    <property type="match status" value="1"/>
</dbReference>
<evidence type="ECO:0000256" key="2">
    <source>
        <dbReference type="ARBA" id="ARBA00023125"/>
    </source>
</evidence>
<accession>A0ABV6U484</accession>
<feature type="transmembrane region" description="Helical" evidence="4">
    <location>
        <begin position="148"/>
        <end position="166"/>
    </location>
</feature>